<name>A0A6S7J111_PARCT</name>
<keyword evidence="2" id="KW-1185">Reference proteome</keyword>
<evidence type="ECO:0000313" key="2">
    <source>
        <dbReference type="Proteomes" id="UP001152795"/>
    </source>
</evidence>
<reference evidence="1" key="1">
    <citation type="submission" date="2020-04" db="EMBL/GenBank/DDBJ databases">
        <authorList>
            <person name="Alioto T."/>
            <person name="Alioto T."/>
            <person name="Gomez Garrido J."/>
        </authorList>
    </citation>
    <scope>NUCLEOTIDE SEQUENCE</scope>
    <source>
        <strain evidence="1">A484AB</strain>
    </source>
</reference>
<dbReference type="Proteomes" id="UP001152795">
    <property type="component" value="Unassembled WGS sequence"/>
</dbReference>
<sequence length="167" mass="18678">MQELINAINVNKAPGYDNISPKFLKLSSDGVTEPLTKLFIYCIVNATWPSGWKLSNVCSAFKKGDSTNKKIPPNNPTDMSFQNILRRLNRPTAASFLPVFSDNMSGFLPGHSCYTALLKMAVDWRESLDKGQDVAVIAIDLSKLAFDFICIINYWQSCELMAYLTLL</sequence>
<accession>A0A6S7J111</accession>
<dbReference type="EMBL" id="CACRXK020005722">
    <property type="protein sequence ID" value="CAB4007188.1"/>
    <property type="molecule type" value="Genomic_DNA"/>
</dbReference>
<proteinExistence type="predicted"/>
<dbReference type="AlphaFoldDB" id="A0A6S7J111"/>
<protein>
    <submittedName>
        <fullName evidence="1">Uncharacterized protein</fullName>
    </submittedName>
</protein>
<comment type="caution">
    <text evidence="1">The sequence shown here is derived from an EMBL/GenBank/DDBJ whole genome shotgun (WGS) entry which is preliminary data.</text>
</comment>
<organism evidence="1 2">
    <name type="scientific">Paramuricea clavata</name>
    <name type="common">Red gorgonian</name>
    <name type="synonym">Violescent sea-whip</name>
    <dbReference type="NCBI Taxonomy" id="317549"/>
    <lineage>
        <taxon>Eukaryota</taxon>
        <taxon>Metazoa</taxon>
        <taxon>Cnidaria</taxon>
        <taxon>Anthozoa</taxon>
        <taxon>Octocorallia</taxon>
        <taxon>Malacalcyonacea</taxon>
        <taxon>Plexauridae</taxon>
        <taxon>Paramuricea</taxon>
    </lineage>
</organism>
<gene>
    <name evidence="1" type="ORF">PACLA_8A084085</name>
</gene>
<evidence type="ECO:0000313" key="1">
    <source>
        <dbReference type="EMBL" id="CAB4007188.1"/>
    </source>
</evidence>